<evidence type="ECO:0000313" key="4">
    <source>
        <dbReference type="EMBL" id="SMF61654.1"/>
    </source>
</evidence>
<dbReference type="RefSeq" id="WP_085219374.1">
    <property type="nucleotide sequence ID" value="NZ_LT840185.1"/>
</dbReference>
<organism evidence="4 5">
    <name type="scientific">Allosphingosinicella indica</name>
    <dbReference type="NCBI Taxonomy" id="941907"/>
    <lineage>
        <taxon>Bacteria</taxon>
        <taxon>Pseudomonadati</taxon>
        <taxon>Pseudomonadota</taxon>
        <taxon>Alphaproteobacteria</taxon>
        <taxon>Sphingomonadales</taxon>
        <taxon>Sphingomonadaceae</taxon>
        <taxon>Allosphingosinicella</taxon>
    </lineage>
</organism>
<accession>A0A1X7FZW1</accession>
<sequence>MSDVRADDGTLPEEDRLPWLEAVEEDEPEGPSAGKMIAFVVIGLVAIGLIVGGLFWMNNRDATADGDGTLIAAPEGDYKVPPSDPGGMKVDGKGDTAFAASEGADPLGNIDVNALPEAPVAKATPAPEAPKAAAPTPAPKAEAPQPKAAAPAPAAPAAGGGAIQLGAFSSQAAANSAWKAMAARFKYLAPLSQSVTPVTTNGKTLYRLRASGPDAAGICGRLRVAGEQCVQVN</sequence>
<evidence type="ECO:0000313" key="5">
    <source>
        <dbReference type="Proteomes" id="UP000192934"/>
    </source>
</evidence>
<keyword evidence="5" id="KW-1185">Reference proteome</keyword>
<dbReference type="GO" id="GO:0042834">
    <property type="term" value="F:peptidoglycan binding"/>
    <property type="evidence" value="ECO:0007669"/>
    <property type="project" value="InterPro"/>
</dbReference>
<name>A0A1X7FZW1_9SPHN</name>
<reference evidence="5" key="1">
    <citation type="submission" date="2017-04" db="EMBL/GenBank/DDBJ databases">
        <authorList>
            <person name="Varghese N."/>
            <person name="Submissions S."/>
        </authorList>
    </citation>
    <scope>NUCLEOTIDE SEQUENCE [LARGE SCALE GENOMIC DNA]</scope>
    <source>
        <strain evidence="5">Dd16</strain>
    </source>
</reference>
<dbReference type="Proteomes" id="UP000192934">
    <property type="component" value="Chromosome I"/>
</dbReference>
<dbReference type="AlphaFoldDB" id="A0A1X7FZW1"/>
<protein>
    <submittedName>
        <fullName evidence="4">Sporulation related domain-containing protein</fullName>
    </submittedName>
</protein>
<feature type="transmembrane region" description="Helical" evidence="2">
    <location>
        <begin position="36"/>
        <end position="56"/>
    </location>
</feature>
<keyword evidence="2" id="KW-1133">Transmembrane helix</keyword>
<evidence type="ECO:0000256" key="1">
    <source>
        <dbReference type="SAM" id="MobiDB-lite"/>
    </source>
</evidence>
<feature type="domain" description="SPOR" evidence="3">
    <location>
        <begin position="155"/>
        <end position="233"/>
    </location>
</feature>
<feature type="region of interest" description="Disordered" evidence="1">
    <location>
        <begin position="124"/>
        <end position="156"/>
    </location>
</feature>
<dbReference type="InterPro" id="IPR007730">
    <property type="entry name" value="SPOR-like_dom"/>
</dbReference>
<proteinExistence type="predicted"/>
<gene>
    <name evidence="4" type="ORF">SAMN06295910_0646</name>
</gene>
<keyword evidence="2" id="KW-0812">Transmembrane</keyword>
<dbReference type="Pfam" id="PF05036">
    <property type="entry name" value="SPOR"/>
    <property type="match status" value="1"/>
</dbReference>
<dbReference type="PROSITE" id="PS51724">
    <property type="entry name" value="SPOR"/>
    <property type="match status" value="1"/>
</dbReference>
<dbReference type="STRING" id="941907.SAMN06295910_0646"/>
<dbReference type="OrthoDB" id="7390714at2"/>
<dbReference type="EMBL" id="LT840185">
    <property type="protein sequence ID" value="SMF61654.1"/>
    <property type="molecule type" value="Genomic_DNA"/>
</dbReference>
<evidence type="ECO:0000256" key="2">
    <source>
        <dbReference type="SAM" id="Phobius"/>
    </source>
</evidence>
<keyword evidence="2" id="KW-0472">Membrane</keyword>
<evidence type="ECO:0000259" key="3">
    <source>
        <dbReference type="PROSITE" id="PS51724"/>
    </source>
</evidence>